<dbReference type="Proteomes" id="UP000427906">
    <property type="component" value="Chromosome"/>
</dbReference>
<keyword evidence="3" id="KW-1185">Reference proteome</keyword>
<dbReference type="SUPFAM" id="SSF55021">
    <property type="entry name" value="ACT-like"/>
    <property type="match status" value="2"/>
</dbReference>
<organism evidence="2 3">
    <name type="scientific">Desulfosarcina alkanivorans</name>
    <dbReference type="NCBI Taxonomy" id="571177"/>
    <lineage>
        <taxon>Bacteria</taxon>
        <taxon>Pseudomonadati</taxon>
        <taxon>Thermodesulfobacteriota</taxon>
        <taxon>Desulfobacteria</taxon>
        <taxon>Desulfobacterales</taxon>
        <taxon>Desulfosarcinaceae</taxon>
        <taxon>Desulfosarcina</taxon>
    </lineage>
</organism>
<name>A0A5K7YF80_9BACT</name>
<accession>A0A5K7YF80</accession>
<dbReference type="KEGG" id="dalk:DSCA_10550"/>
<dbReference type="PANTHER" id="PTHR34875">
    <property type="entry name" value="UPF0237 PROTEIN MJ1558"/>
    <property type="match status" value="1"/>
</dbReference>
<dbReference type="InterPro" id="IPR045865">
    <property type="entry name" value="ACT-like_dom_sf"/>
</dbReference>
<evidence type="ECO:0000313" key="3">
    <source>
        <dbReference type="Proteomes" id="UP000427906"/>
    </source>
</evidence>
<proteinExistence type="predicted"/>
<dbReference type="PANTHER" id="PTHR34875:SF6">
    <property type="entry name" value="UPF0237 PROTEIN MJ1558"/>
    <property type="match status" value="1"/>
</dbReference>
<dbReference type="InterPro" id="IPR050990">
    <property type="entry name" value="UPF0237/GcvR_regulator"/>
</dbReference>
<feature type="domain" description="ACT" evidence="1">
    <location>
        <begin position="107"/>
        <end position="184"/>
    </location>
</feature>
<evidence type="ECO:0000259" key="1">
    <source>
        <dbReference type="PROSITE" id="PS51671"/>
    </source>
</evidence>
<feature type="domain" description="ACT" evidence="1">
    <location>
        <begin position="16"/>
        <end position="95"/>
    </location>
</feature>
<dbReference type="AlphaFoldDB" id="A0A5K7YF80"/>
<dbReference type="EMBL" id="AP021874">
    <property type="protein sequence ID" value="BBO67125.1"/>
    <property type="molecule type" value="Genomic_DNA"/>
</dbReference>
<gene>
    <name evidence="2" type="ORF">DSCA_10550</name>
</gene>
<dbReference type="PROSITE" id="PS51671">
    <property type="entry name" value="ACT"/>
    <property type="match status" value="2"/>
</dbReference>
<protein>
    <submittedName>
        <fullName evidence="2">Amino acid-binding protein</fullName>
    </submittedName>
</protein>
<dbReference type="Gene3D" id="3.30.70.260">
    <property type="match status" value="2"/>
</dbReference>
<dbReference type="Pfam" id="PF13740">
    <property type="entry name" value="ACT_6"/>
    <property type="match status" value="2"/>
</dbReference>
<reference evidence="2 3" key="1">
    <citation type="submission" date="2019-11" db="EMBL/GenBank/DDBJ databases">
        <title>Comparative genomics of hydrocarbon-degrading Desulfosarcina strains.</title>
        <authorList>
            <person name="Watanabe M."/>
            <person name="Kojima H."/>
            <person name="Fukui M."/>
        </authorList>
    </citation>
    <scope>NUCLEOTIDE SEQUENCE [LARGE SCALE GENOMIC DNA]</scope>
    <source>
        <strain evidence="2 3">PL12</strain>
    </source>
</reference>
<evidence type="ECO:0000313" key="2">
    <source>
        <dbReference type="EMBL" id="BBO67125.1"/>
    </source>
</evidence>
<dbReference type="InterPro" id="IPR002912">
    <property type="entry name" value="ACT_dom"/>
</dbReference>
<sequence length="195" mass="21295">MSSVNVWGACYMKKMIISVLGKDRPGIIAAVTRILFEQDCNIENVSQTILQNEFSGIFIVSVPKALSESDLHGHLDDGLSPMGLHVFEKPLSDTDASTMAADSEPFVVVTKGPDRKGLVAAITAILAGHRVNVTNLQAVFKGGDDPNANIMIYEVDIPTDTSHQALRRDLREKALELSLDLSIQHKLIFEAINRV</sequence>